<accession>A0A814YFC8</accession>
<keyword evidence="2 3" id="KW-0802">TPR repeat</keyword>
<dbReference type="AlphaFoldDB" id="A0A814YFC8"/>
<evidence type="ECO:0000313" key="7">
    <source>
        <dbReference type="EMBL" id="CAF4032273.1"/>
    </source>
</evidence>
<protein>
    <submittedName>
        <fullName evidence="4">Uncharacterized protein</fullName>
    </submittedName>
</protein>
<evidence type="ECO:0000313" key="5">
    <source>
        <dbReference type="EMBL" id="CAF1459878.1"/>
    </source>
</evidence>
<proteinExistence type="predicted"/>
<evidence type="ECO:0000256" key="2">
    <source>
        <dbReference type="ARBA" id="ARBA00022803"/>
    </source>
</evidence>
<dbReference type="Proteomes" id="UP000663855">
    <property type="component" value="Unassembled WGS sequence"/>
</dbReference>
<dbReference type="EMBL" id="CAJOBH010005683">
    <property type="protein sequence ID" value="CAF4032273.1"/>
    <property type="molecule type" value="Genomic_DNA"/>
</dbReference>
<gene>
    <name evidence="7" type="ORF">BYL167_LOCUS15399</name>
    <name evidence="4" type="ORF">CJN711_LOCUS13441</name>
    <name evidence="6" type="ORF">GIL414_LOCUS13127</name>
    <name evidence="5" type="ORF">KQP761_LOCUS12456</name>
</gene>
<dbReference type="Pfam" id="PF13424">
    <property type="entry name" value="TPR_12"/>
    <property type="match status" value="2"/>
</dbReference>
<dbReference type="InterPro" id="IPR019734">
    <property type="entry name" value="TPR_rpt"/>
</dbReference>
<dbReference type="InterPro" id="IPR011990">
    <property type="entry name" value="TPR-like_helical_dom_sf"/>
</dbReference>
<dbReference type="SUPFAM" id="SSF48452">
    <property type="entry name" value="TPR-like"/>
    <property type="match status" value="1"/>
</dbReference>
<name>A0A814YFC8_9BILA</name>
<dbReference type="SMART" id="SM00028">
    <property type="entry name" value="TPR"/>
    <property type="match status" value="5"/>
</dbReference>
<dbReference type="PANTHER" id="PTHR45641">
    <property type="entry name" value="TETRATRICOPEPTIDE REPEAT PROTEIN (AFU_ORTHOLOGUE AFUA_6G03870)"/>
    <property type="match status" value="1"/>
</dbReference>
<dbReference type="Proteomes" id="UP000681967">
    <property type="component" value="Unassembled WGS sequence"/>
</dbReference>
<comment type="caution">
    <text evidence="4">The sequence shown here is derived from an EMBL/GenBank/DDBJ whole genome shotgun (WGS) entry which is preliminary data.</text>
</comment>
<evidence type="ECO:0000256" key="3">
    <source>
        <dbReference type="PROSITE-ProRule" id="PRU00339"/>
    </source>
</evidence>
<organism evidence="4 8">
    <name type="scientific">Rotaria magnacalcarata</name>
    <dbReference type="NCBI Taxonomy" id="392030"/>
    <lineage>
        <taxon>Eukaryota</taxon>
        <taxon>Metazoa</taxon>
        <taxon>Spiralia</taxon>
        <taxon>Gnathifera</taxon>
        <taxon>Rotifera</taxon>
        <taxon>Eurotatoria</taxon>
        <taxon>Bdelloidea</taxon>
        <taxon>Philodinida</taxon>
        <taxon>Philodinidae</taxon>
        <taxon>Rotaria</taxon>
    </lineage>
</organism>
<keyword evidence="1" id="KW-0677">Repeat</keyword>
<dbReference type="EMBL" id="CAJNOW010005727">
    <property type="protein sequence ID" value="CAF1459878.1"/>
    <property type="molecule type" value="Genomic_DNA"/>
</dbReference>
<evidence type="ECO:0000313" key="6">
    <source>
        <dbReference type="EMBL" id="CAF4025701.1"/>
    </source>
</evidence>
<sequence>MSENASNQTLSIVWLDDSDERPQENVIIQQQLRALSSNFKMFKTINDCEQYLKKQPETTPISLIVNGSLGKDLVPVINSLPQIIVIYIYCFNVQLHQLWAVKYDKVKGVHAIFDEIKIQLVNSQISKNQLGESQTSKTQLSIIKNVPTTDFLPETISRSEATYALDLAYLIAEACFDYFGRMAVVSRTRDDFISLCRNELKSGSTLLGVIQEFQDGYAANTAIDWFYRDPFFCIIVENIFRASSIDMMLPCQFLIHDIKKQLDEHKFTSSVVVYSSGVMSTEALKKLDEFIGKVIAFKSFLLANLDRDKALSRTLNSDSSNRCKRILFIIEADPHIENVKSFAKIGSLTSRVDSDSVFFMIGSLFKIIQIQHEENDIINVKISLCGNDSENSTKALFDQLKAQYIDSNGETDIIGFGQFLITTGNSLNGKPLCDEGERLISSYVDQLPADDANRPRGYDALGAMHLSREDFDESLNWFKKSFEFVKEKLPPNDLRIAESCKNIALVHFQKKEFTQTLEYFNQTLVIWKQSYGDDHPILLPCLTNVASIYEHEEKIEEATACYYQMLAIIMKHHLGDPSWFAAVYNNLGNMHYRLETYHLALGFFKASLEFKFKFLPNDHPSIALTYKNIGLICESMSNIQESRENFEKAANIYGALYAADHECVMQIAELIQNLPTQST</sequence>
<dbReference type="Proteomes" id="UP000663834">
    <property type="component" value="Unassembled WGS sequence"/>
</dbReference>
<reference evidence="4" key="1">
    <citation type="submission" date="2021-02" db="EMBL/GenBank/DDBJ databases">
        <authorList>
            <person name="Nowell W R."/>
        </authorList>
    </citation>
    <scope>NUCLEOTIDE SEQUENCE</scope>
</reference>
<feature type="repeat" description="TPR" evidence="3">
    <location>
        <begin position="455"/>
        <end position="488"/>
    </location>
</feature>
<dbReference type="Proteomes" id="UP000681720">
    <property type="component" value="Unassembled WGS sequence"/>
</dbReference>
<dbReference type="PROSITE" id="PS50005">
    <property type="entry name" value="TPR"/>
    <property type="match status" value="1"/>
</dbReference>
<dbReference type="Gene3D" id="1.25.40.10">
    <property type="entry name" value="Tetratricopeptide repeat domain"/>
    <property type="match status" value="2"/>
</dbReference>
<dbReference type="EMBL" id="CAJOBJ010005257">
    <property type="protein sequence ID" value="CAF4025701.1"/>
    <property type="molecule type" value="Genomic_DNA"/>
</dbReference>
<dbReference type="PANTHER" id="PTHR45641:SF19">
    <property type="entry name" value="NEPHROCYSTIN-3"/>
    <property type="match status" value="1"/>
</dbReference>
<evidence type="ECO:0000313" key="8">
    <source>
        <dbReference type="Proteomes" id="UP000663855"/>
    </source>
</evidence>
<dbReference type="OrthoDB" id="10022238at2759"/>
<dbReference type="EMBL" id="CAJNOV010005912">
    <property type="protein sequence ID" value="CAF1229830.1"/>
    <property type="molecule type" value="Genomic_DNA"/>
</dbReference>
<evidence type="ECO:0000313" key="4">
    <source>
        <dbReference type="EMBL" id="CAF1229830.1"/>
    </source>
</evidence>
<evidence type="ECO:0000256" key="1">
    <source>
        <dbReference type="ARBA" id="ARBA00022737"/>
    </source>
</evidence>